<dbReference type="Pfam" id="PF02441">
    <property type="entry name" value="Flavoprotein"/>
    <property type="match status" value="1"/>
</dbReference>
<protein>
    <submittedName>
        <fullName evidence="2">Dipicolinate synthase subunit B</fullName>
    </submittedName>
</protein>
<dbReference type="InterPro" id="IPR036551">
    <property type="entry name" value="Flavin_trans-like"/>
</dbReference>
<sequence length="191" mass="20466">MKVERVVWAMCGSFCTFEKTLGFMEEMVRSGVEVLPLMSFNAAGLDTRFGTAQAWKDKVEAVTGRRPIEALQGAEPLGPQNMADAMIIAPCTGATLAKLAAGISDTPVTLGAKSMLRGSKPMVLAVSTNDGLSASMENLAKLLNRKNYYLVPFAQDDHLKKPASLQSDFGLIADTLACALRGRQLQPVLSD</sequence>
<dbReference type="Proteomes" id="UP000824193">
    <property type="component" value="Unassembled WGS sequence"/>
</dbReference>
<dbReference type="InterPro" id="IPR003382">
    <property type="entry name" value="Flavoprotein"/>
</dbReference>
<dbReference type="EMBL" id="DXFW01000039">
    <property type="protein sequence ID" value="HIX06657.1"/>
    <property type="molecule type" value="Genomic_DNA"/>
</dbReference>
<dbReference type="Gene3D" id="3.40.50.1950">
    <property type="entry name" value="Flavin prenyltransferase-like"/>
    <property type="match status" value="1"/>
</dbReference>
<gene>
    <name evidence="2" type="ORF">H9865_11280</name>
</gene>
<dbReference type="AlphaFoldDB" id="A0A9D2AF90"/>
<organism evidence="2 3">
    <name type="scientific">Candidatus Allofournierella pullicola</name>
    <dbReference type="NCBI Taxonomy" id="2838596"/>
    <lineage>
        <taxon>Bacteria</taxon>
        <taxon>Bacillati</taxon>
        <taxon>Bacillota</taxon>
        <taxon>Clostridia</taxon>
        <taxon>Eubacteriales</taxon>
        <taxon>Oscillospiraceae</taxon>
        <taxon>Allofournierella</taxon>
    </lineage>
</organism>
<evidence type="ECO:0000313" key="3">
    <source>
        <dbReference type="Proteomes" id="UP000824193"/>
    </source>
</evidence>
<proteinExistence type="predicted"/>
<reference evidence="2" key="1">
    <citation type="journal article" date="2021" name="PeerJ">
        <title>Extensive microbial diversity within the chicken gut microbiome revealed by metagenomics and culture.</title>
        <authorList>
            <person name="Gilroy R."/>
            <person name="Ravi A."/>
            <person name="Getino M."/>
            <person name="Pursley I."/>
            <person name="Horton D.L."/>
            <person name="Alikhan N.F."/>
            <person name="Baker D."/>
            <person name="Gharbi K."/>
            <person name="Hall N."/>
            <person name="Watson M."/>
            <person name="Adriaenssens E.M."/>
            <person name="Foster-Nyarko E."/>
            <person name="Jarju S."/>
            <person name="Secka A."/>
            <person name="Antonio M."/>
            <person name="Oren A."/>
            <person name="Chaudhuri R.R."/>
            <person name="La Ragione R."/>
            <person name="Hildebrand F."/>
            <person name="Pallen M.J."/>
        </authorList>
    </citation>
    <scope>NUCLEOTIDE SEQUENCE</scope>
    <source>
        <strain evidence="2">2239</strain>
    </source>
</reference>
<accession>A0A9D2AF90</accession>
<reference evidence="2" key="2">
    <citation type="submission" date="2021-04" db="EMBL/GenBank/DDBJ databases">
        <authorList>
            <person name="Gilroy R."/>
        </authorList>
    </citation>
    <scope>NUCLEOTIDE SEQUENCE</scope>
    <source>
        <strain evidence="2">2239</strain>
    </source>
</reference>
<feature type="domain" description="Flavoprotein" evidence="1">
    <location>
        <begin position="5"/>
        <end position="165"/>
    </location>
</feature>
<dbReference type="NCBIfam" id="NF006161">
    <property type="entry name" value="PRK08305.1"/>
    <property type="match status" value="1"/>
</dbReference>
<comment type="caution">
    <text evidence="2">The sequence shown here is derived from an EMBL/GenBank/DDBJ whole genome shotgun (WGS) entry which is preliminary data.</text>
</comment>
<name>A0A9D2AF90_9FIRM</name>
<dbReference type="SUPFAM" id="SSF52507">
    <property type="entry name" value="Homo-oligomeric flavin-containing Cys decarboxylases, HFCD"/>
    <property type="match status" value="1"/>
</dbReference>
<evidence type="ECO:0000259" key="1">
    <source>
        <dbReference type="Pfam" id="PF02441"/>
    </source>
</evidence>
<dbReference type="GO" id="GO:0003824">
    <property type="term" value="F:catalytic activity"/>
    <property type="evidence" value="ECO:0007669"/>
    <property type="project" value="InterPro"/>
</dbReference>
<evidence type="ECO:0000313" key="2">
    <source>
        <dbReference type="EMBL" id="HIX06657.1"/>
    </source>
</evidence>